<protein>
    <submittedName>
        <fullName evidence="2">Putative membrane protein</fullName>
    </submittedName>
</protein>
<dbReference type="AlphaFoldDB" id="A0A327YC20"/>
<dbReference type="OrthoDB" id="9786302at2"/>
<dbReference type="RefSeq" id="WP_111645886.1">
    <property type="nucleotide sequence ID" value="NZ_QLMH01000012.1"/>
</dbReference>
<keyword evidence="1" id="KW-0812">Transmembrane</keyword>
<reference evidence="2 3" key="1">
    <citation type="submission" date="2018-06" db="EMBL/GenBank/DDBJ databases">
        <title>Genomic Encyclopedia of Type Strains, Phase III (KMG-III): the genomes of soil and plant-associated and newly described type strains.</title>
        <authorList>
            <person name="Whitman W."/>
        </authorList>
    </citation>
    <scope>NUCLEOTIDE SEQUENCE [LARGE SCALE GENOMIC DNA]</scope>
    <source>
        <strain evidence="2 3">CGMCC 1.8979</strain>
    </source>
</reference>
<evidence type="ECO:0000256" key="1">
    <source>
        <dbReference type="SAM" id="Phobius"/>
    </source>
</evidence>
<evidence type="ECO:0000313" key="2">
    <source>
        <dbReference type="EMBL" id="RAK17355.1"/>
    </source>
</evidence>
<name>A0A327YC20_9BACL</name>
<keyword evidence="1" id="KW-0472">Membrane</keyword>
<dbReference type="Proteomes" id="UP000248555">
    <property type="component" value="Unassembled WGS sequence"/>
</dbReference>
<dbReference type="Pfam" id="PF10027">
    <property type="entry name" value="DUF2269"/>
    <property type="match status" value="1"/>
</dbReference>
<feature type="transmembrane region" description="Helical" evidence="1">
    <location>
        <begin position="128"/>
        <end position="149"/>
    </location>
</feature>
<evidence type="ECO:0000313" key="3">
    <source>
        <dbReference type="Proteomes" id="UP000248555"/>
    </source>
</evidence>
<proteinExistence type="predicted"/>
<feature type="transmembrane region" description="Helical" evidence="1">
    <location>
        <begin position="6"/>
        <end position="25"/>
    </location>
</feature>
<dbReference type="InterPro" id="IPR018729">
    <property type="entry name" value="DUF2269_transmembrane"/>
</dbReference>
<gene>
    <name evidence="2" type="ORF">B0I26_11277</name>
</gene>
<organism evidence="2 3">
    <name type="scientific">Paranoxybacillus vitaminiphilus</name>
    <dbReference type="NCBI Taxonomy" id="581036"/>
    <lineage>
        <taxon>Bacteria</taxon>
        <taxon>Bacillati</taxon>
        <taxon>Bacillota</taxon>
        <taxon>Bacilli</taxon>
        <taxon>Bacillales</taxon>
        <taxon>Anoxybacillaceae</taxon>
        <taxon>Paranoxybacillus</taxon>
    </lineage>
</organism>
<accession>A0A327YC20</accession>
<keyword evidence="3" id="KW-1185">Reference proteome</keyword>
<feature type="transmembrane region" description="Helical" evidence="1">
    <location>
        <begin position="46"/>
        <end position="68"/>
    </location>
</feature>
<keyword evidence="1" id="KW-1133">Transmembrane helix</keyword>
<comment type="caution">
    <text evidence="2">The sequence shown here is derived from an EMBL/GenBank/DDBJ whole genome shotgun (WGS) entry which is preliminary data.</text>
</comment>
<sequence>MEFLLFLHVVGVVLFLGNIIITAFWKVRADQTGNLELIHSAAKNVMLADFVFTIPGLLLIITSGVWMAVRAGYLISGFNWLTLSFVLFVLTGILWAGVLIPLQRKMIRLSAQTAENEFNTEEYRRASLLWMIFGTIATLLPVLILYLMIGKGFS</sequence>
<feature type="transmembrane region" description="Helical" evidence="1">
    <location>
        <begin position="80"/>
        <end position="102"/>
    </location>
</feature>
<dbReference type="EMBL" id="QLMH01000012">
    <property type="protein sequence ID" value="RAK17355.1"/>
    <property type="molecule type" value="Genomic_DNA"/>
</dbReference>